<dbReference type="AlphaFoldDB" id="A0A2N5U9X4"/>
<name>A0A2N5U9X4_9BASI</name>
<feature type="region of interest" description="Disordered" evidence="1">
    <location>
        <begin position="170"/>
        <end position="196"/>
    </location>
</feature>
<evidence type="ECO:0000313" key="4">
    <source>
        <dbReference type="Proteomes" id="UP000235392"/>
    </source>
</evidence>
<gene>
    <name evidence="3" type="ORF">PCASD_12927</name>
</gene>
<feature type="chain" id="PRO_5014937493" evidence="2">
    <location>
        <begin position="27"/>
        <end position="196"/>
    </location>
</feature>
<organism evidence="3 4">
    <name type="scientific">Puccinia coronata f. sp. avenae</name>
    <dbReference type="NCBI Taxonomy" id="200324"/>
    <lineage>
        <taxon>Eukaryota</taxon>
        <taxon>Fungi</taxon>
        <taxon>Dikarya</taxon>
        <taxon>Basidiomycota</taxon>
        <taxon>Pucciniomycotina</taxon>
        <taxon>Pucciniomycetes</taxon>
        <taxon>Pucciniales</taxon>
        <taxon>Pucciniaceae</taxon>
        <taxon>Puccinia</taxon>
    </lineage>
</organism>
<sequence>MQLFCTNRLALWLALIIASTFQPSSATCLHPSSERSSNINRATLAKRAILFPPRVVFIPIIGPITFNNIFDWGTPMLGNQNVPVDSRVQATATQALEDVVEEYAQDHPEDAKDLSLDMRELWLEESGQLPKSDREQVKKARKDLQQFFEKHPELKTEAKTKFESLVDNLSQSHQFTDSDDQDQAPKSWAHINPNDE</sequence>
<proteinExistence type="predicted"/>
<evidence type="ECO:0000256" key="1">
    <source>
        <dbReference type="SAM" id="MobiDB-lite"/>
    </source>
</evidence>
<reference evidence="3 4" key="1">
    <citation type="submission" date="2017-11" db="EMBL/GenBank/DDBJ databases">
        <title>De novo assembly and phasing of dikaryotic genomes from two isolates of Puccinia coronata f. sp. avenae, the causal agent of oat crown rust.</title>
        <authorList>
            <person name="Miller M.E."/>
            <person name="Zhang Y."/>
            <person name="Omidvar V."/>
            <person name="Sperschneider J."/>
            <person name="Schwessinger B."/>
            <person name="Raley C."/>
            <person name="Palmer J.M."/>
            <person name="Garnica D."/>
            <person name="Upadhyaya N."/>
            <person name="Rathjen J."/>
            <person name="Taylor J.M."/>
            <person name="Park R.F."/>
            <person name="Dodds P.N."/>
            <person name="Hirsch C.D."/>
            <person name="Kianian S.F."/>
            <person name="Figueroa M."/>
        </authorList>
    </citation>
    <scope>NUCLEOTIDE SEQUENCE [LARGE SCALE GENOMIC DNA]</scope>
    <source>
        <strain evidence="3">12SD80</strain>
    </source>
</reference>
<evidence type="ECO:0000313" key="3">
    <source>
        <dbReference type="EMBL" id="PLW34540.1"/>
    </source>
</evidence>
<keyword evidence="2" id="KW-0732">Signal</keyword>
<feature type="signal peptide" evidence="2">
    <location>
        <begin position="1"/>
        <end position="26"/>
    </location>
</feature>
<dbReference type="Proteomes" id="UP000235392">
    <property type="component" value="Unassembled WGS sequence"/>
</dbReference>
<protein>
    <submittedName>
        <fullName evidence="3">Uncharacterized protein</fullName>
    </submittedName>
</protein>
<evidence type="ECO:0000256" key="2">
    <source>
        <dbReference type="SAM" id="SignalP"/>
    </source>
</evidence>
<accession>A0A2N5U9X4</accession>
<comment type="caution">
    <text evidence="3">The sequence shown here is derived from an EMBL/GenBank/DDBJ whole genome shotgun (WGS) entry which is preliminary data.</text>
</comment>
<dbReference type="EMBL" id="PGCI01000195">
    <property type="protein sequence ID" value="PLW34540.1"/>
    <property type="molecule type" value="Genomic_DNA"/>
</dbReference>